<dbReference type="GO" id="GO:0046872">
    <property type="term" value="F:metal ion binding"/>
    <property type="evidence" value="ECO:0007669"/>
    <property type="project" value="UniProtKB-KW"/>
</dbReference>
<dbReference type="InterPro" id="IPR043128">
    <property type="entry name" value="Rev_trsase/Diguanyl_cyclase"/>
</dbReference>
<dbReference type="GO" id="GO:0003964">
    <property type="term" value="F:RNA-directed DNA polymerase activity"/>
    <property type="evidence" value="ECO:0007669"/>
    <property type="project" value="UniProtKB-KW"/>
</dbReference>
<dbReference type="InterPro" id="IPR012337">
    <property type="entry name" value="RNaseH-like_sf"/>
</dbReference>
<evidence type="ECO:0000313" key="20">
    <source>
        <dbReference type="Proteomes" id="UP001374535"/>
    </source>
</evidence>
<evidence type="ECO:0000256" key="14">
    <source>
        <dbReference type="ARBA" id="ARBA00023172"/>
    </source>
</evidence>
<evidence type="ECO:0000256" key="2">
    <source>
        <dbReference type="ARBA" id="ARBA00022679"/>
    </source>
</evidence>
<feature type="domain" description="Reverse transcriptase" evidence="17">
    <location>
        <begin position="141"/>
        <end position="320"/>
    </location>
</feature>
<dbReference type="InterPro" id="IPR000477">
    <property type="entry name" value="RT_dom"/>
</dbReference>
<dbReference type="SUPFAM" id="SSF56672">
    <property type="entry name" value="DNA/RNA polymerases"/>
    <property type="match status" value="1"/>
</dbReference>
<evidence type="ECO:0000256" key="1">
    <source>
        <dbReference type="ARBA" id="ARBA00022670"/>
    </source>
</evidence>
<dbReference type="PANTHER" id="PTHR37984">
    <property type="entry name" value="PROTEIN CBG26694"/>
    <property type="match status" value="1"/>
</dbReference>
<evidence type="ECO:0000256" key="12">
    <source>
        <dbReference type="ARBA" id="ARBA00022932"/>
    </source>
</evidence>
<keyword evidence="3" id="KW-0548">Nucleotidyltransferase</keyword>
<dbReference type="GO" id="GO:0003887">
    <property type="term" value="F:DNA-directed DNA polymerase activity"/>
    <property type="evidence" value="ECO:0007669"/>
    <property type="project" value="UniProtKB-KW"/>
</dbReference>
<keyword evidence="14" id="KW-0233">DNA recombination</keyword>
<keyword evidence="5" id="KW-0479">Metal-binding</keyword>
<feature type="domain" description="Integrase catalytic" evidence="18">
    <location>
        <begin position="611"/>
        <end position="780"/>
    </location>
</feature>
<evidence type="ECO:0000256" key="10">
    <source>
        <dbReference type="ARBA" id="ARBA00022908"/>
    </source>
</evidence>
<keyword evidence="6" id="KW-0064">Aspartyl protease</keyword>
<dbReference type="PROSITE" id="PS50878">
    <property type="entry name" value="RT_POL"/>
    <property type="match status" value="1"/>
</dbReference>
<evidence type="ECO:0000313" key="19">
    <source>
        <dbReference type="EMBL" id="WVZ13310.1"/>
    </source>
</evidence>
<keyword evidence="8" id="KW-0378">Hydrolase</keyword>
<keyword evidence="7" id="KW-0255">Endonuclease</keyword>
<keyword evidence="20" id="KW-1185">Reference proteome</keyword>
<dbReference type="GO" id="GO:0015074">
    <property type="term" value="P:DNA integration"/>
    <property type="evidence" value="ECO:0007669"/>
    <property type="project" value="UniProtKB-KW"/>
</dbReference>
<dbReference type="Pfam" id="PF17919">
    <property type="entry name" value="RT_RNaseH_2"/>
    <property type="match status" value="1"/>
</dbReference>
<dbReference type="InterPro" id="IPR016197">
    <property type="entry name" value="Chromo-like_dom_sf"/>
</dbReference>
<evidence type="ECO:0000259" key="17">
    <source>
        <dbReference type="PROSITE" id="PS50878"/>
    </source>
</evidence>
<dbReference type="SUPFAM" id="SSF53098">
    <property type="entry name" value="Ribonuclease H-like"/>
    <property type="match status" value="1"/>
</dbReference>
<organism evidence="19 20">
    <name type="scientific">Vigna mungo</name>
    <name type="common">Black gram</name>
    <name type="synonym">Phaseolus mungo</name>
    <dbReference type="NCBI Taxonomy" id="3915"/>
    <lineage>
        <taxon>Eukaryota</taxon>
        <taxon>Viridiplantae</taxon>
        <taxon>Streptophyta</taxon>
        <taxon>Embryophyta</taxon>
        <taxon>Tracheophyta</taxon>
        <taxon>Spermatophyta</taxon>
        <taxon>Magnoliopsida</taxon>
        <taxon>eudicotyledons</taxon>
        <taxon>Gunneridae</taxon>
        <taxon>Pentapetalae</taxon>
        <taxon>rosids</taxon>
        <taxon>fabids</taxon>
        <taxon>Fabales</taxon>
        <taxon>Fabaceae</taxon>
        <taxon>Papilionoideae</taxon>
        <taxon>50 kb inversion clade</taxon>
        <taxon>NPAAA clade</taxon>
        <taxon>indigoferoid/millettioid clade</taxon>
        <taxon>Phaseoleae</taxon>
        <taxon>Vigna</taxon>
    </lineage>
</organism>
<dbReference type="PANTHER" id="PTHR37984:SF5">
    <property type="entry name" value="PROTEIN NYNRIN-LIKE"/>
    <property type="match status" value="1"/>
</dbReference>
<reference evidence="19 20" key="1">
    <citation type="journal article" date="2023" name="Life. Sci Alliance">
        <title>Evolutionary insights into 3D genome organization and epigenetic landscape of Vigna mungo.</title>
        <authorList>
            <person name="Junaid A."/>
            <person name="Singh B."/>
            <person name="Bhatia S."/>
        </authorList>
    </citation>
    <scope>NUCLEOTIDE SEQUENCE [LARGE SCALE GENOMIC DNA]</scope>
    <source>
        <strain evidence="19">Urdbean</strain>
    </source>
</reference>
<evidence type="ECO:0000256" key="8">
    <source>
        <dbReference type="ARBA" id="ARBA00022801"/>
    </source>
</evidence>
<proteinExistence type="predicted"/>
<dbReference type="GO" id="GO:0004519">
    <property type="term" value="F:endonuclease activity"/>
    <property type="evidence" value="ECO:0007669"/>
    <property type="project" value="UniProtKB-KW"/>
</dbReference>
<gene>
    <name evidence="19" type="ORF">V8G54_017840</name>
</gene>
<evidence type="ECO:0000256" key="16">
    <source>
        <dbReference type="SAM" id="MobiDB-lite"/>
    </source>
</evidence>
<dbReference type="EMBL" id="CP144696">
    <property type="protein sequence ID" value="WVZ13310.1"/>
    <property type="molecule type" value="Genomic_DNA"/>
</dbReference>
<evidence type="ECO:0000256" key="5">
    <source>
        <dbReference type="ARBA" id="ARBA00022723"/>
    </source>
</evidence>
<dbReference type="InterPro" id="IPR036397">
    <property type="entry name" value="RNaseH_sf"/>
</dbReference>
<evidence type="ECO:0000256" key="9">
    <source>
        <dbReference type="ARBA" id="ARBA00022842"/>
    </source>
</evidence>
<evidence type="ECO:0000256" key="11">
    <source>
        <dbReference type="ARBA" id="ARBA00022918"/>
    </source>
</evidence>
<dbReference type="GO" id="GO:0006310">
    <property type="term" value="P:DNA recombination"/>
    <property type="evidence" value="ECO:0007669"/>
    <property type="project" value="UniProtKB-KW"/>
</dbReference>
<evidence type="ECO:0000256" key="4">
    <source>
        <dbReference type="ARBA" id="ARBA00022722"/>
    </source>
</evidence>
<dbReference type="AlphaFoldDB" id="A0AAQ3NNZ4"/>
<keyword evidence="1" id="KW-0645">Protease</keyword>
<dbReference type="Gene3D" id="3.30.70.270">
    <property type="match status" value="2"/>
</dbReference>
<keyword evidence="15" id="KW-0511">Multifunctional enzyme</keyword>
<dbReference type="GO" id="GO:0004190">
    <property type="term" value="F:aspartic-type endopeptidase activity"/>
    <property type="evidence" value="ECO:0007669"/>
    <property type="project" value="UniProtKB-KW"/>
</dbReference>
<keyword evidence="12" id="KW-0239">DNA-directed DNA polymerase</keyword>
<keyword evidence="2" id="KW-0808">Transferase</keyword>
<dbReference type="InterPro" id="IPR043502">
    <property type="entry name" value="DNA/RNA_pol_sf"/>
</dbReference>
<dbReference type="Gene3D" id="3.10.10.10">
    <property type="entry name" value="HIV Type 1 Reverse Transcriptase, subunit A, domain 1"/>
    <property type="match status" value="1"/>
</dbReference>
<dbReference type="FunFam" id="3.10.10.10:FF:000007">
    <property type="entry name" value="Retrovirus-related Pol polyprotein from transposon 17.6-like Protein"/>
    <property type="match status" value="1"/>
</dbReference>
<feature type="compositionally biased region" description="Polar residues" evidence="16">
    <location>
        <begin position="25"/>
        <end position="34"/>
    </location>
</feature>
<dbReference type="GO" id="GO:0006508">
    <property type="term" value="P:proteolysis"/>
    <property type="evidence" value="ECO:0007669"/>
    <property type="project" value="UniProtKB-KW"/>
</dbReference>
<dbReference type="InterPro" id="IPR056924">
    <property type="entry name" value="SH3_Tf2-1"/>
</dbReference>
<evidence type="ECO:0000256" key="13">
    <source>
        <dbReference type="ARBA" id="ARBA00023125"/>
    </source>
</evidence>
<name>A0AAQ3NNZ4_VIGMU</name>
<keyword evidence="4" id="KW-0540">Nuclease</keyword>
<keyword evidence="13" id="KW-0238">DNA-binding</keyword>
<dbReference type="Proteomes" id="UP001374535">
    <property type="component" value="Chromosome 5"/>
</dbReference>
<dbReference type="SUPFAM" id="SSF54160">
    <property type="entry name" value="Chromo domain-like"/>
    <property type="match status" value="1"/>
</dbReference>
<keyword evidence="11" id="KW-0695">RNA-directed DNA polymerase</keyword>
<dbReference type="GO" id="GO:0003677">
    <property type="term" value="F:DNA binding"/>
    <property type="evidence" value="ECO:0007669"/>
    <property type="project" value="UniProtKB-KW"/>
</dbReference>
<dbReference type="CDD" id="cd01647">
    <property type="entry name" value="RT_LTR"/>
    <property type="match status" value="1"/>
</dbReference>
<dbReference type="InterPro" id="IPR050951">
    <property type="entry name" value="Retrovirus_Pol_polyprotein"/>
</dbReference>
<dbReference type="PROSITE" id="PS50994">
    <property type="entry name" value="INTEGRASE"/>
    <property type="match status" value="1"/>
</dbReference>
<sequence>MCFFHLANAHHCEQHHPALSKTRPHQSPSPSSRMCPQVVNPQALLKLVDTESWVLVWDLGRLEQGGNGEWMGDLTAEQKSELELLLQEHHLVFRERETLPPPRDMEHHIVLKEGVDPINVRPYRYPHLLKGELEKQVSDMLKAGVIRPSNSPFSSPVILVKKKDGSWRFCVDYRALNKATIPDKYPIPVIEDLLDKLSGAKYFSKIDLKAGYHHIRMSEDDIPKTAFRTHQGHFEFLVMPFGLTNAPATFQSAMNNLMQPYLRKCVLMFFDDILVYSPIRNEHMAQLKTVLRVLEQQSWMANRSKCEFGKLQIRYLGHIISAKGVEMDTDKIQAVLDWEKPKNVKALRGFLGLTGYYRRFVQGYGKIAKPLTELLKKGKYVWTEEAERAMAVLKEAITYAPVLALPDFNQEFHVECDADDGFGNGHPTLEALSAGKKICRVHGSTQSEITKLMGYDFDIVYKTGSSNRVANALSRKGEWGIEEVELRAISRPYWNDYQEVLKEVEEDESLKKIIDDIKKDPNSHSTYTLESGRLHYRGRMVLSTKSIWIPKLLVEFHMTSTGGHSGVYRTYRRIAQSFYWVGMIRMITEFVAGCVICQQHKYMTASPQGLLQPLPIPQSVWEEVSMDFIVKLPKSQGYDAILVVVDRLSKYGHFIALKHPYSARTMAEVFTREIVRLHGIPRSIVSDRDPLFLSLFWKELFRMQGTQLRMSTAYHPETDGQTEVLNRVVEGWKMMLCWAEYWYNTSYQGTARCSPFEIVYGRAPPSLSRFVPGETAVESVAQDLMTRDEALKQLKFHLSRAQDLMVQQANKKRREMQFMVGDWVYLKIRPHRQASMLVRLHSKLSARYFGPFQVLQRVGQVAYRLQLPETSRIHPIFHVSQLKKAVGEKRIEKDLPAELQVEGPTYWPVQILERRHKQQGEEIVPQVLVEWQEGGKDGATWEDVATMQEQYPKCNLEDKVIEKAGVMIGD</sequence>
<dbReference type="FunFam" id="3.30.70.270:FF:000020">
    <property type="entry name" value="Transposon Tf2-6 polyprotein-like Protein"/>
    <property type="match status" value="1"/>
</dbReference>
<dbReference type="Pfam" id="PF24626">
    <property type="entry name" value="SH3_Tf2-1"/>
    <property type="match status" value="1"/>
</dbReference>
<dbReference type="Pfam" id="PF17921">
    <property type="entry name" value="Integrase_H2C2"/>
    <property type="match status" value="1"/>
</dbReference>
<dbReference type="InterPro" id="IPR041588">
    <property type="entry name" value="Integrase_H2C2"/>
</dbReference>
<dbReference type="Gene3D" id="1.10.340.70">
    <property type="match status" value="1"/>
</dbReference>
<accession>A0AAQ3NNZ4</accession>
<feature type="region of interest" description="Disordered" evidence="16">
    <location>
        <begin position="14"/>
        <end position="35"/>
    </location>
</feature>
<evidence type="ECO:0000256" key="6">
    <source>
        <dbReference type="ARBA" id="ARBA00022750"/>
    </source>
</evidence>
<dbReference type="Pfam" id="PF00078">
    <property type="entry name" value="RVT_1"/>
    <property type="match status" value="1"/>
</dbReference>
<dbReference type="Gene3D" id="3.30.420.10">
    <property type="entry name" value="Ribonuclease H-like superfamily/Ribonuclease H"/>
    <property type="match status" value="1"/>
</dbReference>
<keyword evidence="9" id="KW-0460">Magnesium</keyword>
<evidence type="ECO:0000256" key="3">
    <source>
        <dbReference type="ARBA" id="ARBA00022695"/>
    </source>
</evidence>
<protein>
    <submittedName>
        <fullName evidence="19">Uncharacterized protein</fullName>
    </submittedName>
</protein>
<dbReference type="InterPro" id="IPR001584">
    <property type="entry name" value="Integrase_cat-core"/>
</dbReference>
<evidence type="ECO:0000259" key="18">
    <source>
        <dbReference type="PROSITE" id="PS50994"/>
    </source>
</evidence>
<evidence type="ECO:0000256" key="7">
    <source>
        <dbReference type="ARBA" id="ARBA00022759"/>
    </source>
</evidence>
<dbReference type="InterPro" id="IPR041577">
    <property type="entry name" value="RT_RNaseH_2"/>
</dbReference>
<evidence type="ECO:0000256" key="15">
    <source>
        <dbReference type="ARBA" id="ARBA00023268"/>
    </source>
</evidence>
<keyword evidence="10" id="KW-0229">DNA integration</keyword>